<organism evidence="2">
    <name type="scientific">Mesotoga infera</name>
    <dbReference type="NCBI Taxonomy" id="1236046"/>
    <lineage>
        <taxon>Bacteria</taxon>
        <taxon>Thermotogati</taxon>
        <taxon>Thermotogota</taxon>
        <taxon>Thermotogae</taxon>
        <taxon>Kosmotogales</taxon>
        <taxon>Kosmotogaceae</taxon>
        <taxon>Mesotoga</taxon>
    </lineage>
</organism>
<dbReference type="InterPro" id="IPR010180">
    <property type="entry name" value="CRISPR-assoc_prot_CXXC-CXXC"/>
</dbReference>
<comment type="caution">
    <text evidence="2">The sequence shown here is derived from an EMBL/GenBank/DDBJ whole genome shotgun (WGS) entry which is preliminary data.</text>
</comment>
<dbReference type="Proteomes" id="UP000886198">
    <property type="component" value="Unassembled WGS sequence"/>
</dbReference>
<dbReference type="InterPro" id="IPR019121">
    <property type="entry name" value="CRISPR-assoc_CXXC-CXXC_dom"/>
</dbReference>
<feature type="domain" description="CRISPR-associated protein CXXC-CXXC" evidence="1">
    <location>
        <begin position="171"/>
        <end position="239"/>
    </location>
</feature>
<evidence type="ECO:0000259" key="1">
    <source>
        <dbReference type="Pfam" id="PF09706"/>
    </source>
</evidence>
<reference evidence="2" key="1">
    <citation type="journal article" date="2020" name="mSystems">
        <title>Genome- and Community-Level Interaction Insights into Carbon Utilization and Element Cycling Functions of Hydrothermarchaeota in Hydrothermal Sediment.</title>
        <authorList>
            <person name="Zhou Z."/>
            <person name="Liu Y."/>
            <person name="Xu W."/>
            <person name="Pan J."/>
            <person name="Luo Z.H."/>
            <person name="Li M."/>
        </authorList>
    </citation>
    <scope>NUCLEOTIDE SEQUENCE [LARGE SCALE GENOMIC DNA]</scope>
    <source>
        <strain evidence="2">SpSt-1179</strain>
    </source>
</reference>
<gene>
    <name evidence="2" type="primary">cas8a1</name>
    <name evidence="2" type="ORF">ENN47_10825</name>
</gene>
<evidence type="ECO:0000313" key="2">
    <source>
        <dbReference type="EMBL" id="HDP78651.1"/>
    </source>
</evidence>
<dbReference type="EMBL" id="DSBT01000335">
    <property type="protein sequence ID" value="HDP78651.1"/>
    <property type="molecule type" value="Genomic_DNA"/>
</dbReference>
<dbReference type="AlphaFoldDB" id="A0A7C1CXX4"/>
<dbReference type="Pfam" id="PF09706">
    <property type="entry name" value="Cas_CXXC_CXXC"/>
    <property type="match status" value="1"/>
</dbReference>
<sequence length="533" mass="61014">MKVYASNWLINMGIVGLLRILKHSGVDITTLFNEDGSIELTEDLLDNFGHKYLAYSLYWFTKEILTDLPYKENLKVQIQTAVGKLEEALNETNKQLTEKPKNKESLTKRKKQIAKTLEKLSKFPNEFNWLLNYYPNLNLIANPSSKTEKRAELIEEEFVIPATSSINETQDDSQPLCSLCSRVRSKPLEKGKSIFSKSLFSSLGVSPDSFMNYFFDLEPHMYVCPVCRFLLVCAYAGLTRKPYDHVDKTNEVFVNLAALGIEELFNLNEGISLIHSLEKGETLYERVIELSLSGHIKRKSQWSLENMQFIEMLAKRQDDTPNLKTYSFSPDVARLFADPKTVDTNLKNIRGSIPLNEGTNEEGYMKQVVLKNLISGKDLMEPVFLALRTFVKNDKYFVWLLISAFNTIVLSARRNSIRSEIDGGAKNMGERGNYGILRKYQEIGQRDFTHFELEKKKRMSYVLLSLIHNNKAEEFYENLLKIYINSDRSIPEEIVGLLSESQAATFKEKAFAFMTGFLMGKGIDNNEDKGGNQ</sequence>
<name>A0A7C1CXX4_9BACT</name>
<accession>A0A7C1CXX4</accession>
<protein>
    <submittedName>
        <fullName evidence="2">Type I-B CRISPR-associated protein Cas8b1/Cst1</fullName>
    </submittedName>
</protein>
<dbReference type="NCBIfam" id="TIGR01908">
    <property type="entry name" value="cas_CXXC_CXXC"/>
    <property type="match status" value="1"/>
</dbReference>
<proteinExistence type="predicted"/>